<dbReference type="Proteomes" id="UP000580250">
    <property type="component" value="Unassembled WGS sequence"/>
</dbReference>
<dbReference type="AlphaFoldDB" id="A0A6V7V0C6"/>
<name>A0A6V7V0C6_MELEN</name>
<dbReference type="GO" id="GO:0016020">
    <property type="term" value="C:membrane"/>
    <property type="evidence" value="ECO:0007669"/>
    <property type="project" value="TreeGrafter"/>
</dbReference>
<gene>
    <name evidence="3" type="ORF">MENT_LOCUS19750</name>
</gene>
<dbReference type="Pfam" id="PF01757">
    <property type="entry name" value="Acyl_transf_3"/>
    <property type="match status" value="1"/>
</dbReference>
<dbReference type="PANTHER" id="PTHR23028">
    <property type="entry name" value="ACETYLTRANSFERASE"/>
    <property type="match status" value="1"/>
</dbReference>
<sequence>MKRADIQGLRTIAILAVIFLHIWPTYYPSGFLGVDIFFAISGHLITKCLINIGTNLQFSNEVLNFYKTELKGLFLFIC</sequence>
<keyword evidence="1" id="KW-0472">Membrane</keyword>
<dbReference type="InterPro" id="IPR002656">
    <property type="entry name" value="Acyl_transf_3_dom"/>
</dbReference>
<evidence type="ECO:0000256" key="1">
    <source>
        <dbReference type="SAM" id="Phobius"/>
    </source>
</evidence>
<keyword evidence="1" id="KW-0812">Transmembrane</keyword>
<evidence type="ECO:0000313" key="4">
    <source>
        <dbReference type="Proteomes" id="UP000580250"/>
    </source>
</evidence>
<keyword evidence="1" id="KW-1133">Transmembrane helix</keyword>
<comment type="caution">
    <text evidence="3">The sequence shown here is derived from an EMBL/GenBank/DDBJ whole genome shotgun (WGS) entry which is preliminary data.</text>
</comment>
<dbReference type="InterPro" id="IPR050879">
    <property type="entry name" value="Acyltransferase_3"/>
</dbReference>
<dbReference type="PANTHER" id="PTHR23028:SF53">
    <property type="entry name" value="ACYL_TRANSF_3 DOMAIN-CONTAINING PROTEIN"/>
    <property type="match status" value="1"/>
</dbReference>
<evidence type="ECO:0000313" key="3">
    <source>
        <dbReference type="EMBL" id="CAD2168383.1"/>
    </source>
</evidence>
<dbReference type="EMBL" id="CAJEWN010000140">
    <property type="protein sequence ID" value="CAD2168383.1"/>
    <property type="molecule type" value="Genomic_DNA"/>
</dbReference>
<feature type="transmembrane region" description="Helical" evidence="1">
    <location>
        <begin position="7"/>
        <end position="24"/>
    </location>
</feature>
<protein>
    <recommendedName>
        <fullName evidence="2">Acyltransferase 3 domain-containing protein</fullName>
    </recommendedName>
</protein>
<proteinExistence type="predicted"/>
<feature type="domain" description="Acyltransferase 3" evidence="2">
    <location>
        <begin position="4"/>
        <end position="55"/>
    </location>
</feature>
<dbReference type="GO" id="GO:0016747">
    <property type="term" value="F:acyltransferase activity, transferring groups other than amino-acyl groups"/>
    <property type="evidence" value="ECO:0007669"/>
    <property type="project" value="InterPro"/>
</dbReference>
<dbReference type="OrthoDB" id="10061508at2759"/>
<reference evidence="3 4" key="1">
    <citation type="submission" date="2020-08" db="EMBL/GenBank/DDBJ databases">
        <authorList>
            <person name="Koutsovoulos G."/>
            <person name="Danchin GJ E."/>
        </authorList>
    </citation>
    <scope>NUCLEOTIDE SEQUENCE [LARGE SCALE GENOMIC DNA]</scope>
</reference>
<organism evidence="3 4">
    <name type="scientific">Meloidogyne enterolobii</name>
    <name type="common">Root-knot nematode worm</name>
    <name type="synonym">Meloidogyne mayaguensis</name>
    <dbReference type="NCBI Taxonomy" id="390850"/>
    <lineage>
        <taxon>Eukaryota</taxon>
        <taxon>Metazoa</taxon>
        <taxon>Ecdysozoa</taxon>
        <taxon>Nematoda</taxon>
        <taxon>Chromadorea</taxon>
        <taxon>Rhabditida</taxon>
        <taxon>Tylenchina</taxon>
        <taxon>Tylenchomorpha</taxon>
        <taxon>Tylenchoidea</taxon>
        <taxon>Meloidogynidae</taxon>
        <taxon>Meloidogyninae</taxon>
        <taxon>Meloidogyne</taxon>
    </lineage>
</organism>
<dbReference type="GO" id="GO:0000271">
    <property type="term" value="P:polysaccharide biosynthetic process"/>
    <property type="evidence" value="ECO:0007669"/>
    <property type="project" value="TreeGrafter"/>
</dbReference>
<accession>A0A6V7V0C6</accession>
<evidence type="ECO:0000259" key="2">
    <source>
        <dbReference type="Pfam" id="PF01757"/>
    </source>
</evidence>